<dbReference type="AlphaFoldDB" id="A0A1I1U0B3"/>
<evidence type="ECO:0000313" key="3">
    <source>
        <dbReference type="Proteomes" id="UP000325289"/>
    </source>
</evidence>
<sequence length="126" mass="12166">MAGHAVIVAGFGFRSGVSEGSFADALAKAGGRSPACIATAAAKADDPALQAFAAARGLAVEAVDNAALARQDTRTRSEASQAAHGTGSVAEAAALAAAGPGARLLGSRVVSTDRRATCALAEGGTT</sequence>
<dbReference type="PANTHER" id="PTHR37477">
    <property type="entry name" value="COBALT-PRECORRIN-5A HYDROLASE"/>
    <property type="match status" value="1"/>
</dbReference>
<evidence type="ECO:0000313" key="2">
    <source>
        <dbReference type="EMBL" id="SFD64311.1"/>
    </source>
</evidence>
<gene>
    <name evidence="2" type="ORF">SAMN04515678_10281</name>
</gene>
<proteinExistence type="predicted"/>
<name>A0A1I1U0B3_9RHOB</name>
<dbReference type="InterPro" id="IPR002750">
    <property type="entry name" value="CobE/GbiG_C"/>
</dbReference>
<keyword evidence="2" id="KW-0378">Hydrolase</keyword>
<dbReference type="PANTHER" id="PTHR37477:SF1">
    <property type="entry name" value="COBALT-PRECORRIN-5A HYDROLASE"/>
    <property type="match status" value="1"/>
</dbReference>
<dbReference type="Proteomes" id="UP000325289">
    <property type="component" value="Unassembled WGS sequence"/>
</dbReference>
<reference evidence="2 3" key="1">
    <citation type="submission" date="2016-10" db="EMBL/GenBank/DDBJ databases">
        <authorList>
            <person name="Varghese N."/>
            <person name="Submissions S."/>
        </authorList>
    </citation>
    <scope>NUCLEOTIDE SEQUENCE [LARGE SCALE GENOMIC DNA]</scope>
    <source>
        <strain evidence="3">YIM D21,KCTC 23444,ACCC 10710</strain>
    </source>
</reference>
<evidence type="ECO:0000259" key="1">
    <source>
        <dbReference type="Pfam" id="PF01890"/>
    </source>
</evidence>
<dbReference type="InterPro" id="IPR052553">
    <property type="entry name" value="CbiG_hydrolase"/>
</dbReference>
<dbReference type="InterPro" id="IPR036518">
    <property type="entry name" value="CobE/GbiG_C_sf"/>
</dbReference>
<dbReference type="EMBL" id="FOMS01000002">
    <property type="protein sequence ID" value="SFD64311.1"/>
    <property type="molecule type" value="Genomic_DNA"/>
</dbReference>
<dbReference type="Pfam" id="PF01890">
    <property type="entry name" value="CbiG_C"/>
    <property type="match status" value="1"/>
</dbReference>
<keyword evidence="3" id="KW-1185">Reference proteome</keyword>
<protein>
    <submittedName>
        <fullName evidence="2">Cobalt-precorrin 5A hydrolase</fullName>
    </submittedName>
</protein>
<dbReference type="GO" id="GO:0016787">
    <property type="term" value="F:hydrolase activity"/>
    <property type="evidence" value="ECO:0007669"/>
    <property type="project" value="UniProtKB-KW"/>
</dbReference>
<organism evidence="2 3">
    <name type="scientific">Roseivivax sediminis</name>
    <dbReference type="NCBI Taxonomy" id="936889"/>
    <lineage>
        <taxon>Bacteria</taxon>
        <taxon>Pseudomonadati</taxon>
        <taxon>Pseudomonadota</taxon>
        <taxon>Alphaproteobacteria</taxon>
        <taxon>Rhodobacterales</taxon>
        <taxon>Roseobacteraceae</taxon>
        <taxon>Roseivivax</taxon>
    </lineage>
</organism>
<accession>A0A1I1U0B3</accession>
<feature type="domain" description="CobE/GbiG C-terminal" evidence="1">
    <location>
        <begin position="7"/>
        <end position="121"/>
    </location>
</feature>
<dbReference type="SUPFAM" id="SSF159664">
    <property type="entry name" value="CobE/GbiG C-terminal domain-like"/>
    <property type="match status" value="1"/>
</dbReference>
<dbReference type="GO" id="GO:0009236">
    <property type="term" value="P:cobalamin biosynthetic process"/>
    <property type="evidence" value="ECO:0007669"/>
    <property type="project" value="InterPro"/>
</dbReference>
<dbReference type="Gene3D" id="3.30.420.180">
    <property type="entry name" value="CobE/GbiG C-terminal domain"/>
    <property type="match status" value="1"/>
</dbReference>